<sequence length="64" mass="6846">MHIASSIVTVASESVNHTELALQTLPYGLVAVAVFGILALITASYSNVAHRHAPAKKHDDENQH</sequence>
<keyword evidence="3" id="KW-1185">Reference proteome</keyword>
<evidence type="ECO:0000313" key="2">
    <source>
        <dbReference type="EMBL" id="RCK61525.1"/>
    </source>
</evidence>
<organism evidence="2 3">
    <name type="scientific">Microbacterium sorbitolivorans</name>
    <dbReference type="NCBI Taxonomy" id="1867410"/>
    <lineage>
        <taxon>Bacteria</taxon>
        <taxon>Bacillati</taxon>
        <taxon>Actinomycetota</taxon>
        <taxon>Actinomycetes</taxon>
        <taxon>Micrococcales</taxon>
        <taxon>Microbacteriaceae</taxon>
        <taxon>Microbacterium</taxon>
    </lineage>
</organism>
<dbReference type="AlphaFoldDB" id="A0A367Y6N3"/>
<proteinExistence type="predicted"/>
<feature type="transmembrane region" description="Helical" evidence="1">
    <location>
        <begin position="27"/>
        <end position="48"/>
    </location>
</feature>
<evidence type="ECO:0000256" key="1">
    <source>
        <dbReference type="SAM" id="Phobius"/>
    </source>
</evidence>
<keyword evidence="1" id="KW-0812">Transmembrane</keyword>
<dbReference type="OrthoDB" id="5149460at2"/>
<protein>
    <recommendedName>
        <fullName evidence="4">4-hydroxybenzoate polyprenyltransferase</fullName>
    </recommendedName>
</protein>
<reference evidence="2 3" key="1">
    <citation type="submission" date="2018-07" db="EMBL/GenBank/DDBJ databases">
        <title>Microbacterium endoborsara sp. nov., a novel actinobacterium isolated from Borszczowia aralocaspica.</title>
        <authorList>
            <person name="An D."/>
        </authorList>
    </citation>
    <scope>NUCLEOTIDE SEQUENCE [LARGE SCALE GENOMIC DNA]</scope>
    <source>
        <strain evidence="2 3">C1.15228</strain>
    </source>
</reference>
<evidence type="ECO:0000313" key="3">
    <source>
        <dbReference type="Proteomes" id="UP000253508"/>
    </source>
</evidence>
<evidence type="ECO:0008006" key="4">
    <source>
        <dbReference type="Google" id="ProtNLM"/>
    </source>
</evidence>
<dbReference type="Proteomes" id="UP000253508">
    <property type="component" value="Unassembled WGS sequence"/>
</dbReference>
<name>A0A367Y6N3_9MICO</name>
<accession>A0A367Y6N3</accession>
<dbReference type="EMBL" id="QORO01000001">
    <property type="protein sequence ID" value="RCK61525.1"/>
    <property type="molecule type" value="Genomic_DNA"/>
</dbReference>
<keyword evidence="1" id="KW-0472">Membrane</keyword>
<dbReference type="RefSeq" id="WP_114116628.1">
    <property type="nucleotide sequence ID" value="NZ_BMHU01000001.1"/>
</dbReference>
<keyword evidence="1" id="KW-1133">Transmembrane helix</keyword>
<gene>
    <name evidence="2" type="ORF">DTO57_02475</name>
</gene>
<comment type="caution">
    <text evidence="2">The sequence shown here is derived from an EMBL/GenBank/DDBJ whole genome shotgun (WGS) entry which is preliminary data.</text>
</comment>